<dbReference type="OrthoDB" id="2988890at2"/>
<protein>
    <recommendedName>
        <fullName evidence="3">YugN-like family protein</fullName>
    </recommendedName>
</protein>
<accession>A0A2N5M8X3</accession>
<dbReference type="InterPro" id="IPR036491">
    <property type="entry name" value="YugN-like_sf"/>
</dbReference>
<evidence type="ECO:0000313" key="1">
    <source>
        <dbReference type="EMBL" id="PLT30806.1"/>
    </source>
</evidence>
<dbReference type="Proteomes" id="UP000234748">
    <property type="component" value="Unassembled WGS sequence"/>
</dbReference>
<dbReference type="RefSeq" id="WP_101640719.1">
    <property type="nucleotide sequence ID" value="NZ_PGUY01000016.1"/>
</dbReference>
<proteinExistence type="predicted"/>
<evidence type="ECO:0008006" key="3">
    <source>
        <dbReference type="Google" id="ProtNLM"/>
    </source>
</evidence>
<comment type="caution">
    <text evidence="1">The sequence shown here is derived from an EMBL/GenBank/DDBJ whole genome shotgun (WGS) entry which is preliminary data.</text>
</comment>
<organism evidence="1 2">
    <name type="scientific">Peribacillus deserti</name>
    <dbReference type="NCBI Taxonomy" id="673318"/>
    <lineage>
        <taxon>Bacteria</taxon>
        <taxon>Bacillati</taxon>
        <taxon>Bacillota</taxon>
        <taxon>Bacilli</taxon>
        <taxon>Bacillales</taxon>
        <taxon>Bacillaceae</taxon>
        <taxon>Peribacillus</taxon>
    </lineage>
</organism>
<dbReference type="EMBL" id="PGUY01000016">
    <property type="protein sequence ID" value="PLT30806.1"/>
    <property type="molecule type" value="Genomic_DNA"/>
</dbReference>
<keyword evidence="2" id="KW-1185">Reference proteome</keyword>
<evidence type="ECO:0000313" key="2">
    <source>
        <dbReference type="Proteomes" id="UP000234748"/>
    </source>
</evidence>
<dbReference type="SUPFAM" id="SSF160755">
    <property type="entry name" value="YugN-like"/>
    <property type="match status" value="1"/>
</dbReference>
<name>A0A2N5M8X3_9BACI</name>
<dbReference type="Gene3D" id="3.30.310.100">
    <property type="entry name" value="YugN-like"/>
    <property type="match status" value="1"/>
</dbReference>
<dbReference type="AlphaFoldDB" id="A0A2N5M8X3"/>
<sequence>MIEIPSRIEGETFSLYDLESTLEPKGYTISGNWDYDHGYFDYKIDDSNGYQFLRIPFRAAEGQLDTRGAAVQMERPFLLSHKYQPDLDDHAFIGNVSAAFNQFQEPANADAKFPEKYVDLGKSLVHELESILLD</sequence>
<reference evidence="1 2" key="1">
    <citation type="submission" date="2017-11" db="EMBL/GenBank/DDBJ databases">
        <title>Comparitive Functional Genomics of Dry Heat Resistant strains isolated from the Viking Spacecraft.</title>
        <authorList>
            <person name="Seuylemezian A."/>
            <person name="Cooper K."/>
            <person name="Vaishampayan P."/>
        </authorList>
    </citation>
    <scope>NUCLEOTIDE SEQUENCE [LARGE SCALE GENOMIC DNA]</scope>
    <source>
        <strain evidence="1 2">V1-29</strain>
    </source>
</reference>
<dbReference type="InterPro" id="IPR014967">
    <property type="entry name" value="Uncharacterised_YugN-like"/>
</dbReference>
<dbReference type="Pfam" id="PF08868">
    <property type="entry name" value="YugN"/>
    <property type="match status" value="1"/>
</dbReference>
<gene>
    <name evidence="1" type="ORF">CUU66_05725</name>
</gene>